<evidence type="ECO:0000313" key="2">
    <source>
        <dbReference type="Proteomes" id="UP001367508"/>
    </source>
</evidence>
<reference evidence="1 2" key="1">
    <citation type="submission" date="2024-01" db="EMBL/GenBank/DDBJ databases">
        <title>The genomes of 5 underutilized Papilionoideae crops provide insights into root nodulation and disease resistanc.</title>
        <authorList>
            <person name="Jiang F."/>
        </authorList>
    </citation>
    <scope>NUCLEOTIDE SEQUENCE [LARGE SCALE GENOMIC DNA]</scope>
    <source>
        <strain evidence="1">LVBAO_FW01</strain>
        <tissue evidence="1">Leaves</tissue>
    </source>
</reference>
<name>A0AAN9LNA6_CANGL</name>
<proteinExistence type="predicted"/>
<sequence length="151" mass="17006">MNLAGNCVFSENFILLEILQRRVKIRQTSVSVLILQGEATDPVSSERLVKPSPKDQIFLNRSKESYTKVEEKAEAPKKSLTVLLSLLKQPIGASPFHGGHHFVEGTYACEREKEGYVKVINRKKKVKFGNVCQRKKFSFVEGLELGCCSFT</sequence>
<evidence type="ECO:0000313" key="1">
    <source>
        <dbReference type="EMBL" id="KAK7339210.1"/>
    </source>
</evidence>
<organism evidence="1 2">
    <name type="scientific">Canavalia gladiata</name>
    <name type="common">Sword bean</name>
    <name type="synonym">Dolichos gladiatus</name>
    <dbReference type="NCBI Taxonomy" id="3824"/>
    <lineage>
        <taxon>Eukaryota</taxon>
        <taxon>Viridiplantae</taxon>
        <taxon>Streptophyta</taxon>
        <taxon>Embryophyta</taxon>
        <taxon>Tracheophyta</taxon>
        <taxon>Spermatophyta</taxon>
        <taxon>Magnoliopsida</taxon>
        <taxon>eudicotyledons</taxon>
        <taxon>Gunneridae</taxon>
        <taxon>Pentapetalae</taxon>
        <taxon>rosids</taxon>
        <taxon>fabids</taxon>
        <taxon>Fabales</taxon>
        <taxon>Fabaceae</taxon>
        <taxon>Papilionoideae</taxon>
        <taxon>50 kb inversion clade</taxon>
        <taxon>NPAAA clade</taxon>
        <taxon>indigoferoid/millettioid clade</taxon>
        <taxon>Phaseoleae</taxon>
        <taxon>Canavalia</taxon>
    </lineage>
</organism>
<dbReference type="AlphaFoldDB" id="A0AAN9LNA6"/>
<dbReference type="Proteomes" id="UP001367508">
    <property type="component" value="Unassembled WGS sequence"/>
</dbReference>
<accession>A0AAN9LNA6</accession>
<keyword evidence="2" id="KW-1185">Reference proteome</keyword>
<comment type="caution">
    <text evidence="1">The sequence shown here is derived from an EMBL/GenBank/DDBJ whole genome shotgun (WGS) entry which is preliminary data.</text>
</comment>
<gene>
    <name evidence="1" type="ORF">VNO77_19864</name>
</gene>
<dbReference type="EMBL" id="JAYMYQ010000004">
    <property type="protein sequence ID" value="KAK7339210.1"/>
    <property type="molecule type" value="Genomic_DNA"/>
</dbReference>
<protein>
    <submittedName>
        <fullName evidence="1">Uncharacterized protein</fullName>
    </submittedName>
</protein>